<sequence length="296" mass="33064">MQNYLALGTAINYGEEVFVRGRIILSCVRQRAERSSDKYVFCNGYLLTGMGQKVFIWQFRDGELNGVSFLDLHFYVHHLVGFRNLAVACDLYRSLSLLRYQEEYKALSLVSRDLRPSAPTPMAAHFLVDGSHLGFILSDEGGNVTLFNYLPETKESMGGERLIIRASINVGSLINSFVRIKGGHVSECLVENEGQARETQTCIFATLDGSFGVQVMTMHVPQPAGLNPKGARSARPVSSNSNQQISSARNIVDGNLVFQYLNLSTQDKMDLARKLGTSRYQILDDLIEIHRTITPY</sequence>
<name>A0A915DJ58_9BILA</name>
<keyword evidence="2" id="KW-1185">Reference proteome</keyword>
<dbReference type="Pfam" id="PF03178">
    <property type="entry name" value="CPSF_A"/>
    <property type="match status" value="1"/>
</dbReference>
<protein>
    <submittedName>
        <fullName evidence="3">Cleavage/polyadenylation specificity factor A subunit C-terminal domain-containing protein</fullName>
    </submittedName>
</protein>
<evidence type="ECO:0000313" key="2">
    <source>
        <dbReference type="Proteomes" id="UP000887574"/>
    </source>
</evidence>
<reference evidence="3" key="1">
    <citation type="submission" date="2022-11" db="UniProtKB">
        <authorList>
            <consortium name="WormBaseParasite"/>
        </authorList>
    </citation>
    <scope>IDENTIFICATION</scope>
</reference>
<dbReference type="InterPro" id="IPR015943">
    <property type="entry name" value="WD40/YVTN_repeat-like_dom_sf"/>
</dbReference>
<dbReference type="AlphaFoldDB" id="A0A915DJ58"/>
<dbReference type="InterPro" id="IPR050358">
    <property type="entry name" value="RSE1/DDB1/CFT1"/>
</dbReference>
<evidence type="ECO:0000313" key="3">
    <source>
        <dbReference type="WBParaSite" id="jg20594.2"/>
    </source>
</evidence>
<organism evidence="2 3">
    <name type="scientific">Ditylenchus dipsaci</name>
    <dbReference type="NCBI Taxonomy" id="166011"/>
    <lineage>
        <taxon>Eukaryota</taxon>
        <taxon>Metazoa</taxon>
        <taxon>Ecdysozoa</taxon>
        <taxon>Nematoda</taxon>
        <taxon>Chromadorea</taxon>
        <taxon>Rhabditida</taxon>
        <taxon>Tylenchina</taxon>
        <taxon>Tylenchomorpha</taxon>
        <taxon>Sphaerularioidea</taxon>
        <taxon>Anguinidae</taxon>
        <taxon>Anguininae</taxon>
        <taxon>Ditylenchus</taxon>
    </lineage>
</organism>
<feature type="domain" description="RSE1/DDB1/CPSF1 C-terminal" evidence="1">
    <location>
        <begin position="2"/>
        <end position="261"/>
    </location>
</feature>
<evidence type="ECO:0000259" key="1">
    <source>
        <dbReference type="Pfam" id="PF03178"/>
    </source>
</evidence>
<dbReference type="WBParaSite" id="jg20594.2">
    <property type="protein sequence ID" value="jg20594.2"/>
    <property type="gene ID" value="jg20594"/>
</dbReference>
<dbReference type="GO" id="GO:0005634">
    <property type="term" value="C:nucleus"/>
    <property type="evidence" value="ECO:0007669"/>
    <property type="project" value="InterPro"/>
</dbReference>
<dbReference type="PANTHER" id="PTHR10644">
    <property type="entry name" value="DNA REPAIR/RNA PROCESSING CPSF FAMILY"/>
    <property type="match status" value="1"/>
</dbReference>
<proteinExistence type="predicted"/>
<accession>A0A915DJ58</accession>
<dbReference type="InterPro" id="IPR004871">
    <property type="entry name" value="RSE1/DDB1/CPSF1_C"/>
</dbReference>
<dbReference type="Gene3D" id="2.130.10.10">
    <property type="entry name" value="YVTN repeat-like/Quinoprotein amine dehydrogenase"/>
    <property type="match status" value="1"/>
</dbReference>
<dbReference type="GO" id="GO:0003676">
    <property type="term" value="F:nucleic acid binding"/>
    <property type="evidence" value="ECO:0007669"/>
    <property type="project" value="InterPro"/>
</dbReference>
<dbReference type="Proteomes" id="UP000887574">
    <property type="component" value="Unplaced"/>
</dbReference>